<keyword evidence="3" id="KW-1185">Reference proteome</keyword>
<gene>
    <name evidence="2" type="ORF">CHU93_09395</name>
</gene>
<protein>
    <submittedName>
        <fullName evidence="2">Uncharacterized protein</fullName>
    </submittedName>
</protein>
<feature type="signal peptide" evidence="1">
    <location>
        <begin position="1"/>
        <end position="28"/>
    </location>
</feature>
<keyword evidence="1" id="KW-0732">Signal</keyword>
<feature type="chain" id="PRO_5012220120" evidence="1">
    <location>
        <begin position="29"/>
        <end position="309"/>
    </location>
</feature>
<dbReference type="AlphaFoldDB" id="A0A255YIB6"/>
<name>A0A255YIB6_9SPHN</name>
<reference evidence="2 3" key="1">
    <citation type="submission" date="2017-07" db="EMBL/GenBank/DDBJ databases">
        <title>Sandarakinorhabdus cyanobacteriorum sp. nov., a novel bacterium isolated from cyanobacterial aggregates in a eutrophic lake.</title>
        <authorList>
            <person name="Cai H."/>
        </authorList>
    </citation>
    <scope>NUCLEOTIDE SEQUENCE [LARGE SCALE GENOMIC DNA]</scope>
    <source>
        <strain evidence="2 3">TH057</strain>
    </source>
</reference>
<organism evidence="2 3">
    <name type="scientific">Sandarakinorhabdus cyanobacteriorum</name>
    <dbReference type="NCBI Taxonomy" id="1981098"/>
    <lineage>
        <taxon>Bacteria</taxon>
        <taxon>Pseudomonadati</taxon>
        <taxon>Pseudomonadota</taxon>
        <taxon>Alphaproteobacteria</taxon>
        <taxon>Sphingomonadales</taxon>
        <taxon>Sphingosinicellaceae</taxon>
        <taxon>Sandarakinorhabdus</taxon>
    </lineage>
</organism>
<sequence>MATAATILRHALFGMAVFTSLLAMPAMAQNAFSPPREPADKTDVEAQPRRNGFFDPLEPMKATLSTSCGLSDVHEGLRVRAPQGWEFKPNSRYSVISANDGSAVKGIVRTPQQILVSVYCKRAEKPKPFGFVVLRVDYELRASDRLVAEWQRQAKRDRLLAAEKQKQRAYEIRFRQELIRVELMNIARTQSRITSIHRSLDANTKNFRESQKRYPKSPPLPEQVECIENQEKVSVVLGAVSEALGKVAKTPGAEFYAESLPLIGDLGYRYYCVWRTILTLSDEMKAVENSFRRIRTLQFEIMLREKGYI</sequence>
<comment type="caution">
    <text evidence="2">The sequence shown here is derived from an EMBL/GenBank/DDBJ whole genome shotgun (WGS) entry which is preliminary data.</text>
</comment>
<evidence type="ECO:0000313" key="2">
    <source>
        <dbReference type="EMBL" id="OYQ28315.1"/>
    </source>
</evidence>
<proteinExistence type="predicted"/>
<dbReference type="RefSeq" id="WP_094473823.1">
    <property type="nucleotide sequence ID" value="NZ_NOXT01000110.1"/>
</dbReference>
<dbReference type="EMBL" id="NOXT01000110">
    <property type="protein sequence ID" value="OYQ28315.1"/>
    <property type="molecule type" value="Genomic_DNA"/>
</dbReference>
<evidence type="ECO:0000256" key="1">
    <source>
        <dbReference type="SAM" id="SignalP"/>
    </source>
</evidence>
<dbReference type="Proteomes" id="UP000216991">
    <property type="component" value="Unassembled WGS sequence"/>
</dbReference>
<evidence type="ECO:0000313" key="3">
    <source>
        <dbReference type="Proteomes" id="UP000216991"/>
    </source>
</evidence>
<accession>A0A255YIB6</accession>